<keyword evidence="3" id="KW-1185">Reference proteome</keyword>
<protein>
    <submittedName>
        <fullName evidence="2">Uncharacterized protein</fullName>
    </submittedName>
</protein>
<evidence type="ECO:0000256" key="1">
    <source>
        <dbReference type="SAM" id="Coils"/>
    </source>
</evidence>
<keyword evidence="1" id="KW-0175">Coiled coil</keyword>
<gene>
    <name evidence="2" type="ORF">AB6A40_001533</name>
</gene>
<accession>A0ABD6EBV1</accession>
<proteinExistence type="predicted"/>
<dbReference type="AlphaFoldDB" id="A0ABD6EBV1"/>
<name>A0ABD6EBV1_9BILA</name>
<evidence type="ECO:0000313" key="2">
    <source>
        <dbReference type="EMBL" id="MFH4974824.1"/>
    </source>
</evidence>
<dbReference type="Proteomes" id="UP001608902">
    <property type="component" value="Unassembled WGS sequence"/>
</dbReference>
<sequence length="173" mass="19785">MEDHIEERLCALEACLGIGTPAEDAEKSFDVGSMKKKIDDLGYGFILNFPSEEVNKLYNFQKESERLSFSDKLRVIDYGYDLTMERARLLESFQKASEIVMNSEAFESVTEYQSQIRIAENELVKALEEVQKYCVKVAETKKGISYLLRQLQARLRSCEKAVARLESCVKTEG</sequence>
<organism evidence="2 3">
    <name type="scientific">Gnathostoma spinigerum</name>
    <dbReference type="NCBI Taxonomy" id="75299"/>
    <lineage>
        <taxon>Eukaryota</taxon>
        <taxon>Metazoa</taxon>
        <taxon>Ecdysozoa</taxon>
        <taxon>Nematoda</taxon>
        <taxon>Chromadorea</taxon>
        <taxon>Rhabditida</taxon>
        <taxon>Spirurina</taxon>
        <taxon>Gnathostomatomorpha</taxon>
        <taxon>Gnathostomatoidea</taxon>
        <taxon>Gnathostomatidae</taxon>
        <taxon>Gnathostoma</taxon>
    </lineage>
</organism>
<reference evidence="2 3" key="1">
    <citation type="submission" date="2024-08" db="EMBL/GenBank/DDBJ databases">
        <title>Gnathostoma spinigerum genome.</title>
        <authorList>
            <person name="Gonzalez-Bertolin B."/>
            <person name="Monzon S."/>
            <person name="Zaballos A."/>
            <person name="Jimenez P."/>
            <person name="Dekumyoy P."/>
            <person name="Varona S."/>
            <person name="Cuesta I."/>
            <person name="Sumanam S."/>
            <person name="Adisakwattana P."/>
            <person name="Gasser R.B."/>
            <person name="Hernandez-Gonzalez A."/>
            <person name="Young N.D."/>
            <person name="Perteguer M.J."/>
        </authorList>
    </citation>
    <scope>NUCLEOTIDE SEQUENCE [LARGE SCALE GENOMIC DNA]</scope>
    <source>
        <strain evidence="2">AL3</strain>
        <tissue evidence="2">Liver</tissue>
    </source>
</reference>
<dbReference type="EMBL" id="JBGFUD010000581">
    <property type="protein sequence ID" value="MFH4974824.1"/>
    <property type="molecule type" value="Genomic_DNA"/>
</dbReference>
<evidence type="ECO:0000313" key="3">
    <source>
        <dbReference type="Proteomes" id="UP001608902"/>
    </source>
</evidence>
<feature type="coiled-coil region" evidence="1">
    <location>
        <begin position="109"/>
        <end position="168"/>
    </location>
</feature>
<comment type="caution">
    <text evidence="2">The sequence shown here is derived from an EMBL/GenBank/DDBJ whole genome shotgun (WGS) entry which is preliminary data.</text>
</comment>